<keyword evidence="3" id="KW-1185">Reference proteome</keyword>
<feature type="region of interest" description="Disordered" evidence="1">
    <location>
        <begin position="53"/>
        <end position="103"/>
    </location>
</feature>
<name>A0A9N7V7X2_PLEPL</name>
<protein>
    <submittedName>
        <fullName evidence="2">Uncharacterized protein</fullName>
    </submittedName>
</protein>
<evidence type="ECO:0000313" key="3">
    <source>
        <dbReference type="Proteomes" id="UP001153269"/>
    </source>
</evidence>
<evidence type="ECO:0000256" key="1">
    <source>
        <dbReference type="SAM" id="MobiDB-lite"/>
    </source>
</evidence>
<accession>A0A9N7V7X2</accession>
<feature type="compositionally biased region" description="Basic and acidic residues" evidence="1">
    <location>
        <begin position="54"/>
        <end position="75"/>
    </location>
</feature>
<evidence type="ECO:0000313" key="2">
    <source>
        <dbReference type="EMBL" id="CAB1444415.1"/>
    </source>
</evidence>
<dbReference type="AlphaFoldDB" id="A0A9N7V7X2"/>
<proteinExistence type="predicted"/>
<feature type="region of interest" description="Disordered" evidence="1">
    <location>
        <begin position="1"/>
        <end position="22"/>
    </location>
</feature>
<comment type="caution">
    <text evidence="2">The sequence shown here is derived from an EMBL/GenBank/DDBJ whole genome shotgun (WGS) entry which is preliminary data.</text>
</comment>
<organism evidence="2 3">
    <name type="scientific">Pleuronectes platessa</name>
    <name type="common">European plaice</name>
    <dbReference type="NCBI Taxonomy" id="8262"/>
    <lineage>
        <taxon>Eukaryota</taxon>
        <taxon>Metazoa</taxon>
        <taxon>Chordata</taxon>
        <taxon>Craniata</taxon>
        <taxon>Vertebrata</taxon>
        <taxon>Euteleostomi</taxon>
        <taxon>Actinopterygii</taxon>
        <taxon>Neopterygii</taxon>
        <taxon>Teleostei</taxon>
        <taxon>Neoteleostei</taxon>
        <taxon>Acanthomorphata</taxon>
        <taxon>Carangaria</taxon>
        <taxon>Pleuronectiformes</taxon>
        <taxon>Pleuronectoidei</taxon>
        <taxon>Pleuronectidae</taxon>
        <taxon>Pleuronectes</taxon>
    </lineage>
</organism>
<sequence>MRYPNDTTRHENTHPIPSDLVDILPTGGQPTWTFVTSLSSQARCQPRTLAPRRKITETKTKSARERKIEFYDRISRPRKHRKQGAPEPHPRSPRPPLHGAGRL</sequence>
<dbReference type="EMBL" id="CADEAL010003358">
    <property type="protein sequence ID" value="CAB1444415.1"/>
    <property type="molecule type" value="Genomic_DNA"/>
</dbReference>
<gene>
    <name evidence="2" type="ORF">PLEPLA_LOCUS32131</name>
</gene>
<reference evidence="2" key="1">
    <citation type="submission" date="2020-03" db="EMBL/GenBank/DDBJ databases">
        <authorList>
            <person name="Weist P."/>
        </authorList>
    </citation>
    <scope>NUCLEOTIDE SEQUENCE</scope>
</reference>
<dbReference type="Proteomes" id="UP001153269">
    <property type="component" value="Unassembled WGS sequence"/>
</dbReference>